<keyword evidence="11" id="KW-1185">Reference proteome</keyword>
<dbReference type="InterPro" id="IPR003660">
    <property type="entry name" value="HAMP_dom"/>
</dbReference>
<proteinExistence type="inferred from homology"/>
<feature type="transmembrane region" description="Helical" evidence="7">
    <location>
        <begin position="198"/>
        <end position="220"/>
    </location>
</feature>
<feature type="transmembrane region" description="Helical" evidence="7">
    <location>
        <begin position="12"/>
        <end position="32"/>
    </location>
</feature>
<keyword evidence="4 6" id="KW-0807">Transducer</keyword>
<name>A0ABV6DPS1_9BACL</name>
<feature type="domain" description="Methyl-accepting transducer" evidence="8">
    <location>
        <begin position="291"/>
        <end position="527"/>
    </location>
</feature>
<dbReference type="Gene3D" id="6.10.340.10">
    <property type="match status" value="1"/>
</dbReference>
<evidence type="ECO:0000313" key="11">
    <source>
        <dbReference type="Proteomes" id="UP001589776"/>
    </source>
</evidence>
<dbReference type="Pfam" id="PF00015">
    <property type="entry name" value="MCPsignal"/>
    <property type="match status" value="1"/>
</dbReference>
<keyword evidence="7" id="KW-1133">Transmembrane helix</keyword>
<dbReference type="CDD" id="cd06225">
    <property type="entry name" value="HAMP"/>
    <property type="match status" value="1"/>
</dbReference>
<gene>
    <name evidence="10" type="ORF">ACFFK0_19450</name>
</gene>
<dbReference type="SMART" id="SM00304">
    <property type="entry name" value="HAMP"/>
    <property type="match status" value="1"/>
</dbReference>
<evidence type="ECO:0000256" key="7">
    <source>
        <dbReference type="SAM" id="Phobius"/>
    </source>
</evidence>
<reference evidence="10 11" key="1">
    <citation type="submission" date="2024-09" db="EMBL/GenBank/DDBJ databases">
        <authorList>
            <person name="Sun Q."/>
            <person name="Mori K."/>
        </authorList>
    </citation>
    <scope>NUCLEOTIDE SEQUENCE [LARGE SCALE GENOMIC DNA]</scope>
    <source>
        <strain evidence="10 11">CCM 7759</strain>
    </source>
</reference>
<comment type="similarity">
    <text evidence="5">Belongs to the methyl-accepting chemotaxis (MCP) protein family.</text>
</comment>
<evidence type="ECO:0000256" key="2">
    <source>
        <dbReference type="ARBA" id="ARBA00022475"/>
    </source>
</evidence>
<keyword evidence="7" id="KW-0812">Transmembrane</keyword>
<dbReference type="InterPro" id="IPR004089">
    <property type="entry name" value="MCPsignal_dom"/>
</dbReference>
<evidence type="ECO:0000256" key="3">
    <source>
        <dbReference type="ARBA" id="ARBA00023136"/>
    </source>
</evidence>
<dbReference type="SUPFAM" id="SSF58104">
    <property type="entry name" value="Methyl-accepting chemotaxis protein (MCP) signaling domain"/>
    <property type="match status" value="1"/>
</dbReference>
<dbReference type="PROSITE" id="PS50111">
    <property type="entry name" value="CHEMOTAXIS_TRANSDUC_2"/>
    <property type="match status" value="1"/>
</dbReference>
<dbReference type="CDD" id="cd11386">
    <property type="entry name" value="MCP_signal"/>
    <property type="match status" value="1"/>
</dbReference>
<comment type="subcellular location">
    <subcellularLocation>
        <location evidence="1">Cell membrane</location>
    </subcellularLocation>
</comment>
<comment type="caution">
    <text evidence="10">The sequence shown here is derived from an EMBL/GenBank/DDBJ whole genome shotgun (WGS) entry which is preliminary data.</text>
</comment>
<dbReference type="PROSITE" id="PS50885">
    <property type="entry name" value="HAMP"/>
    <property type="match status" value="1"/>
</dbReference>
<evidence type="ECO:0000256" key="1">
    <source>
        <dbReference type="ARBA" id="ARBA00004236"/>
    </source>
</evidence>
<sequence length="581" mass="63850">MKTKNYFGKNLLFSMLNLLIIGVVLISVSAYNQNQILTDSLRKQTHNMTSAWAQAITYKDVEGALSDKRWEASEQQRLTKLFDSYTAFNANVAQAYIFGVELQDGNKTSLIAFPSHVIQAFSEANLKIGDMYEQPKEIVNGLKSMLKTKSETFTSFYNDDYGTWVSVLYPIIDNNGNVAAYFAVDVDAKMIPEAQHSFLRSSIILLFISLILCGGAQYVVARRTLMPLNHLMRGIEQVSNGKFNFTLEEKGSFGELNQKFNTMLSNIREILSSIKQTATSVADASNELFGITENNRHSIETITTEIKDMNAHVDQQKNSTEECSRSIVEIAASLQVIAQNASQVAYASQDMKHLSEEGNTAAQTISDQMGRINANSHTTAGTIKLLESKSEQIGNILNLIKDITAQTNLLALNASIEAARAGEHGRGFAVVADEVRKLADQSKQSTSQIEALIADIQSETYNAVSFVTQGTKETEKGLVIANNTGESFNNILEASQVVSNQILDISSATQQMSASTEQVTSMMEELASISRKTANSTSKIMDSVLTQESSLHSISSFASKLSSVAEELNYMVGKFETEMKS</sequence>
<dbReference type="PANTHER" id="PTHR32089:SF112">
    <property type="entry name" value="LYSOZYME-LIKE PROTEIN-RELATED"/>
    <property type="match status" value="1"/>
</dbReference>
<keyword evidence="3 7" id="KW-0472">Membrane</keyword>
<dbReference type="SMART" id="SM00283">
    <property type="entry name" value="MA"/>
    <property type="match status" value="1"/>
</dbReference>
<evidence type="ECO:0000256" key="4">
    <source>
        <dbReference type="ARBA" id="ARBA00023224"/>
    </source>
</evidence>
<evidence type="ECO:0000313" key="10">
    <source>
        <dbReference type="EMBL" id="MFC0214602.1"/>
    </source>
</evidence>
<dbReference type="Proteomes" id="UP001589776">
    <property type="component" value="Unassembled WGS sequence"/>
</dbReference>
<dbReference type="InterPro" id="IPR004090">
    <property type="entry name" value="Chemotax_Me-accpt_rcpt"/>
</dbReference>
<accession>A0ABV6DPS1</accession>
<feature type="domain" description="HAMP" evidence="9">
    <location>
        <begin position="222"/>
        <end position="272"/>
    </location>
</feature>
<dbReference type="EMBL" id="JBHLWN010000076">
    <property type="protein sequence ID" value="MFC0214602.1"/>
    <property type="molecule type" value="Genomic_DNA"/>
</dbReference>
<evidence type="ECO:0000256" key="5">
    <source>
        <dbReference type="ARBA" id="ARBA00029447"/>
    </source>
</evidence>
<keyword evidence="2" id="KW-1003">Cell membrane</keyword>
<dbReference type="RefSeq" id="WP_377471991.1">
    <property type="nucleotide sequence ID" value="NZ_JBHLWN010000076.1"/>
</dbReference>
<dbReference type="Gene3D" id="1.10.287.950">
    <property type="entry name" value="Methyl-accepting chemotaxis protein"/>
    <property type="match status" value="1"/>
</dbReference>
<organism evidence="10 11">
    <name type="scientific">Paenibacillus chartarius</name>
    <dbReference type="NCBI Taxonomy" id="747481"/>
    <lineage>
        <taxon>Bacteria</taxon>
        <taxon>Bacillati</taxon>
        <taxon>Bacillota</taxon>
        <taxon>Bacilli</taxon>
        <taxon>Bacillales</taxon>
        <taxon>Paenibacillaceae</taxon>
        <taxon>Paenibacillus</taxon>
    </lineage>
</organism>
<evidence type="ECO:0000259" key="9">
    <source>
        <dbReference type="PROSITE" id="PS50885"/>
    </source>
</evidence>
<evidence type="ECO:0000259" key="8">
    <source>
        <dbReference type="PROSITE" id="PS50111"/>
    </source>
</evidence>
<dbReference type="PRINTS" id="PR00260">
    <property type="entry name" value="CHEMTRNSDUCR"/>
</dbReference>
<evidence type="ECO:0000256" key="6">
    <source>
        <dbReference type="PROSITE-ProRule" id="PRU00284"/>
    </source>
</evidence>
<protein>
    <submittedName>
        <fullName evidence="10">Methyl-accepting chemotaxis protein</fullName>
    </submittedName>
</protein>
<dbReference type="PANTHER" id="PTHR32089">
    <property type="entry name" value="METHYL-ACCEPTING CHEMOTAXIS PROTEIN MCPB"/>
    <property type="match status" value="1"/>
</dbReference>